<gene>
    <name evidence="2" type="ORF">ENE75_12810</name>
</gene>
<dbReference type="Proteomes" id="UP000288178">
    <property type="component" value="Unassembled WGS sequence"/>
</dbReference>
<proteinExistence type="predicted"/>
<dbReference type="RefSeq" id="WP_128198687.1">
    <property type="nucleotide sequence ID" value="NZ_SACT01000003.1"/>
</dbReference>
<reference evidence="2 3" key="1">
    <citation type="submission" date="2019-01" db="EMBL/GenBank/DDBJ databases">
        <authorList>
            <person name="Chen W.-M."/>
        </authorList>
    </citation>
    <scope>NUCLEOTIDE SEQUENCE [LARGE SCALE GENOMIC DNA]</scope>
    <source>
        <strain evidence="2 3">ICH-3</strain>
    </source>
</reference>
<dbReference type="NCBIfam" id="TIGR02001">
    <property type="entry name" value="gcw_chp"/>
    <property type="match status" value="1"/>
</dbReference>
<evidence type="ECO:0000256" key="1">
    <source>
        <dbReference type="SAM" id="SignalP"/>
    </source>
</evidence>
<name>A0A437JW96_9BURK</name>
<keyword evidence="1" id="KW-0732">Signal</keyword>
<organism evidence="2 3">
    <name type="scientific">Rubrivivax albus</name>
    <dbReference type="NCBI Taxonomy" id="2499835"/>
    <lineage>
        <taxon>Bacteria</taxon>
        <taxon>Pseudomonadati</taxon>
        <taxon>Pseudomonadota</taxon>
        <taxon>Betaproteobacteria</taxon>
        <taxon>Burkholderiales</taxon>
        <taxon>Sphaerotilaceae</taxon>
        <taxon>Rubrivivax</taxon>
    </lineage>
</organism>
<dbReference type="EMBL" id="SACT01000003">
    <property type="protein sequence ID" value="RVT51686.1"/>
    <property type="molecule type" value="Genomic_DNA"/>
</dbReference>
<accession>A0A437JW96</accession>
<comment type="caution">
    <text evidence="2">The sequence shown here is derived from an EMBL/GenBank/DDBJ whole genome shotgun (WGS) entry which is preliminary data.</text>
</comment>
<feature type="chain" id="PRO_5019450599" description="Outer membrane protein beta-barrel domain-containing protein" evidence="1">
    <location>
        <begin position="24"/>
        <end position="231"/>
    </location>
</feature>
<dbReference type="Pfam" id="PF09694">
    <property type="entry name" value="Gcw_chp"/>
    <property type="match status" value="1"/>
</dbReference>
<protein>
    <recommendedName>
        <fullName evidence="4">Outer membrane protein beta-barrel domain-containing protein</fullName>
    </recommendedName>
</protein>
<dbReference type="OrthoDB" id="9793561at2"/>
<evidence type="ECO:0008006" key="4">
    <source>
        <dbReference type="Google" id="ProtNLM"/>
    </source>
</evidence>
<evidence type="ECO:0000313" key="3">
    <source>
        <dbReference type="Proteomes" id="UP000288178"/>
    </source>
</evidence>
<feature type="signal peptide" evidence="1">
    <location>
        <begin position="1"/>
        <end position="23"/>
    </location>
</feature>
<dbReference type="AlphaFoldDB" id="A0A437JW96"/>
<sequence length="231" mass="24036">MKKTLITLAAAAAAVLAPSLAMAEVSANVAVTSKYKFRGQDQSDASKAVLPAIQGGFDWSEGGFYLGNWNSSVGFLGGTEMDFYGGYSGEAAGLSYDVGVLYYYYPGPDSSGNTTELYGSVGWGPVTAKYSRVVSSKWFGVPGGKGTGYFEVNAEMEVASGITLVGHVGATQFASGAKDNGAVNYSDYKLGVGFDLGSGFSLEGAYVGATKKSDWGDINKSRLLLTLSKSL</sequence>
<keyword evidence="3" id="KW-1185">Reference proteome</keyword>
<dbReference type="InterPro" id="IPR010239">
    <property type="entry name" value="CHP02001"/>
</dbReference>
<evidence type="ECO:0000313" key="2">
    <source>
        <dbReference type="EMBL" id="RVT51686.1"/>
    </source>
</evidence>